<keyword evidence="1" id="KW-0479">Metal-binding</keyword>
<sequence>MGTSSSAAAPLLGLAGIDTGVTDAELVCPIKADDISIRWMNAYVPTADQTVKAYRPSTIAFLHRSLKAYSGMVVRGRGIPPFIHPMQMAGSGSGNGTIAGAGPSAHGSSAAALATCLSLARVCDTTLAGFSRATAEATSAVLKREMDRLYAAAQQLAQPGTTVDHFTSLAAFQAYLLYTLVLFFQLERPGDPFLRQAIMALQEIACISARHGLVCVAEQNNEQPRWPAWVVAEAKRRTLYVVYLFDSVLSAHHGQASYIGTELRGLPAPSSKALWQAASQPEWSKAYGVHLEDWGAAALPRAATLSAGLTIDELWAYPFPDDAAGLARRRDRVDRWLETVDEYGTMMYAVTSSTHGG</sequence>
<gene>
    <name evidence="6" type="ORF">SCUCBS95973_007660</name>
</gene>
<evidence type="ECO:0000256" key="2">
    <source>
        <dbReference type="ARBA" id="ARBA00022833"/>
    </source>
</evidence>
<keyword evidence="7" id="KW-1185">Reference proteome</keyword>
<dbReference type="EMBL" id="CAWUHB010000055">
    <property type="protein sequence ID" value="CAK7230700.1"/>
    <property type="molecule type" value="Genomic_DNA"/>
</dbReference>
<dbReference type="PANTHER" id="PTHR47660:SF3">
    <property type="entry name" value="FINGER DOMAIN PROTEIN, PUTATIVE (AFU_ORTHOLOGUE AFUA_4G03310)-RELATED"/>
    <property type="match status" value="1"/>
</dbReference>
<protein>
    <recommendedName>
        <fullName evidence="8">C6 finger domain protein</fullName>
    </recommendedName>
</protein>
<organism evidence="6 7">
    <name type="scientific">Sporothrix curviconia</name>
    <dbReference type="NCBI Taxonomy" id="1260050"/>
    <lineage>
        <taxon>Eukaryota</taxon>
        <taxon>Fungi</taxon>
        <taxon>Dikarya</taxon>
        <taxon>Ascomycota</taxon>
        <taxon>Pezizomycotina</taxon>
        <taxon>Sordariomycetes</taxon>
        <taxon>Sordariomycetidae</taxon>
        <taxon>Ophiostomatales</taxon>
        <taxon>Ophiostomataceae</taxon>
        <taxon>Sporothrix</taxon>
    </lineage>
</organism>
<evidence type="ECO:0000256" key="5">
    <source>
        <dbReference type="ARBA" id="ARBA00023242"/>
    </source>
</evidence>
<comment type="caution">
    <text evidence="6">The sequence shown here is derived from an EMBL/GenBank/DDBJ whole genome shotgun (WGS) entry which is preliminary data.</text>
</comment>
<name>A0ABP0CGE6_9PEZI</name>
<evidence type="ECO:0000256" key="4">
    <source>
        <dbReference type="ARBA" id="ARBA00023163"/>
    </source>
</evidence>
<dbReference type="CDD" id="cd12148">
    <property type="entry name" value="fungal_TF_MHR"/>
    <property type="match status" value="1"/>
</dbReference>
<reference evidence="6 7" key="1">
    <citation type="submission" date="2024-01" db="EMBL/GenBank/DDBJ databases">
        <authorList>
            <person name="Allen C."/>
            <person name="Tagirdzhanova G."/>
        </authorList>
    </citation>
    <scope>NUCLEOTIDE SEQUENCE [LARGE SCALE GENOMIC DNA]</scope>
</reference>
<keyword evidence="4" id="KW-0804">Transcription</keyword>
<evidence type="ECO:0000256" key="1">
    <source>
        <dbReference type="ARBA" id="ARBA00022723"/>
    </source>
</evidence>
<keyword evidence="5" id="KW-0539">Nucleus</keyword>
<evidence type="ECO:0000313" key="7">
    <source>
        <dbReference type="Proteomes" id="UP001642405"/>
    </source>
</evidence>
<evidence type="ECO:0000256" key="3">
    <source>
        <dbReference type="ARBA" id="ARBA00023015"/>
    </source>
</evidence>
<dbReference type="Proteomes" id="UP001642405">
    <property type="component" value="Unassembled WGS sequence"/>
</dbReference>
<evidence type="ECO:0000313" key="6">
    <source>
        <dbReference type="EMBL" id="CAK7230700.1"/>
    </source>
</evidence>
<evidence type="ECO:0008006" key="8">
    <source>
        <dbReference type="Google" id="ProtNLM"/>
    </source>
</evidence>
<dbReference type="PANTHER" id="PTHR47660">
    <property type="entry name" value="TRANSCRIPTION FACTOR WITH C2H2 AND ZN(2)-CYS(6) DNA BINDING DOMAIN (EUROFUNG)-RELATED-RELATED"/>
    <property type="match status" value="1"/>
</dbReference>
<proteinExistence type="predicted"/>
<keyword evidence="2" id="KW-0862">Zinc</keyword>
<accession>A0ABP0CGE6</accession>
<keyword evidence="3" id="KW-0805">Transcription regulation</keyword>